<comment type="subcellular location">
    <subcellularLocation>
        <location evidence="1">Cell membrane</location>
        <topology evidence="1">Multi-pass membrane protein</topology>
    </subcellularLocation>
</comment>
<gene>
    <name evidence="10" type="ORF">KAJ83_15255</name>
</gene>
<dbReference type="InterPro" id="IPR001851">
    <property type="entry name" value="ABC_transp_permease"/>
</dbReference>
<keyword evidence="7 9" id="KW-0472">Membrane</keyword>
<evidence type="ECO:0000313" key="11">
    <source>
        <dbReference type="Proteomes" id="UP000672602"/>
    </source>
</evidence>
<feature type="transmembrane region" description="Helical" evidence="9">
    <location>
        <begin position="98"/>
        <end position="118"/>
    </location>
</feature>
<accession>A0A8J7SP32</accession>
<feature type="transmembrane region" description="Helical" evidence="9">
    <location>
        <begin position="65"/>
        <end position="86"/>
    </location>
</feature>
<feature type="transmembrane region" description="Helical" evidence="9">
    <location>
        <begin position="225"/>
        <end position="248"/>
    </location>
</feature>
<evidence type="ECO:0000256" key="5">
    <source>
        <dbReference type="ARBA" id="ARBA00022970"/>
    </source>
</evidence>
<dbReference type="GO" id="GO:0022857">
    <property type="term" value="F:transmembrane transporter activity"/>
    <property type="evidence" value="ECO:0007669"/>
    <property type="project" value="InterPro"/>
</dbReference>
<reference evidence="10" key="1">
    <citation type="submission" date="2021-04" db="EMBL/GenBank/DDBJ databases">
        <authorList>
            <person name="Zhang D.-C."/>
        </authorList>
    </citation>
    <scope>NUCLEOTIDE SEQUENCE</scope>
    <source>
        <strain evidence="10">CGMCC 1.15697</strain>
    </source>
</reference>
<dbReference type="PANTHER" id="PTHR11795">
    <property type="entry name" value="BRANCHED-CHAIN AMINO ACID TRANSPORT SYSTEM PERMEASE PROTEIN LIVH"/>
    <property type="match status" value="1"/>
</dbReference>
<dbReference type="PANTHER" id="PTHR11795:SF445">
    <property type="entry name" value="AMINO ACID ABC TRANSPORTER PERMEASE PROTEIN"/>
    <property type="match status" value="1"/>
</dbReference>
<proteinExistence type="inferred from homology"/>
<keyword evidence="2" id="KW-0813">Transport</keyword>
<evidence type="ECO:0000256" key="1">
    <source>
        <dbReference type="ARBA" id="ARBA00004651"/>
    </source>
</evidence>
<feature type="transmembrane region" description="Helical" evidence="9">
    <location>
        <begin position="43"/>
        <end position="59"/>
    </location>
</feature>
<feature type="transmembrane region" description="Helical" evidence="9">
    <location>
        <begin position="260"/>
        <end position="280"/>
    </location>
</feature>
<keyword evidence="4 9" id="KW-0812">Transmembrane</keyword>
<dbReference type="Pfam" id="PF02653">
    <property type="entry name" value="BPD_transp_2"/>
    <property type="match status" value="1"/>
</dbReference>
<dbReference type="CDD" id="cd06582">
    <property type="entry name" value="TM_PBP1_LivH_like"/>
    <property type="match status" value="1"/>
</dbReference>
<evidence type="ECO:0000256" key="4">
    <source>
        <dbReference type="ARBA" id="ARBA00022692"/>
    </source>
</evidence>
<dbReference type="GO" id="GO:0005886">
    <property type="term" value="C:plasma membrane"/>
    <property type="evidence" value="ECO:0007669"/>
    <property type="project" value="UniProtKB-SubCell"/>
</dbReference>
<dbReference type="Proteomes" id="UP000672602">
    <property type="component" value="Unassembled WGS sequence"/>
</dbReference>
<evidence type="ECO:0000256" key="3">
    <source>
        <dbReference type="ARBA" id="ARBA00022475"/>
    </source>
</evidence>
<dbReference type="EMBL" id="JAGMWN010000007">
    <property type="protein sequence ID" value="MBP5858378.1"/>
    <property type="molecule type" value="Genomic_DNA"/>
</dbReference>
<keyword evidence="5" id="KW-0029">Amino-acid transport</keyword>
<dbReference type="InterPro" id="IPR052157">
    <property type="entry name" value="BCAA_transport_permease"/>
</dbReference>
<evidence type="ECO:0000256" key="7">
    <source>
        <dbReference type="ARBA" id="ARBA00023136"/>
    </source>
</evidence>
<feature type="transmembrane region" description="Helical" evidence="9">
    <location>
        <begin position="191"/>
        <end position="213"/>
    </location>
</feature>
<keyword evidence="3" id="KW-1003">Cell membrane</keyword>
<evidence type="ECO:0000256" key="8">
    <source>
        <dbReference type="ARBA" id="ARBA00037998"/>
    </source>
</evidence>
<sequence>MTGTLFLQTLVDGLILGGIFSLSAVGFSLIFGVLGVVNLSHGIFVLLGAYLGLALKEAWGIDPLMAIPLVFGALFVLGGLVQITLVSGAVRRGSLMSSLLITFGVSLMLRDLIILVFGPDVQSLSSSWLFDTFRIGGVIVDGARASGLIASLLSLGLLSYVLYRSKVGRAMRATAQQDFAAGLCGIDVKKIYAMTFGVSAGFAGVSGIIVGLINPFTPFDDTHWTLNAFVTVVLGGVGSPVGALLGGLMLGGISTFSSQYVGSLYPNVFIFGALLLMLIVRPNGLLGNAYKGSV</sequence>
<feature type="transmembrane region" description="Helical" evidence="9">
    <location>
        <begin position="138"/>
        <end position="163"/>
    </location>
</feature>
<comment type="caution">
    <text evidence="10">The sequence shown here is derived from an EMBL/GenBank/DDBJ whole genome shotgun (WGS) entry which is preliminary data.</text>
</comment>
<name>A0A8J7SP32_9PROT</name>
<feature type="transmembrane region" description="Helical" evidence="9">
    <location>
        <begin position="14"/>
        <end position="36"/>
    </location>
</feature>
<keyword evidence="6 9" id="KW-1133">Transmembrane helix</keyword>
<dbReference type="GO" id="GO:0006865">
    <property type="term" value="P:amino acid transport"/>
    <property type="evidence" value="ECO:0007669"/>
    <property type="project" value="UniProtKB-KW"/>
</dbReference>
<keyword evidence="11" id="KW-1185">Reference proteome</keyword>
<protein>
    <submittedName>
        <fullName evidence="10">Branched-chain amino acid ABC transporter permease</fullName>
    </submittedName>
</protein>
<organism evidence="10 11">
    <name type="scientific">Marivibrio halodurans</name>
    <dbReference type="NCBI Taxonomy" id="2039722"/>
    <lineage>
        <taxon>Bacteria</taxon>
        <taxon>Pseudomonadati</taxon>
        <taxon>Pseudomonadota</taxon>
        <taxon>Alphaproteobacteria</taxon>
        <taxon>Rhodospirillales</taxon>
        <taxon>Rhodospirillaceae</taxon>
        <taxon>Marivibrio</taxon>
    </lineage>
</organism>
<evidence type="ECO:0000256" key="6">
    <source>
        <dbReference type="ARBA" id="ARBA00022989"/>
    </source>
</evidence>
<evidence type="ECO:0000256" key="9">
    <source>
        <dbReference type="SAM" id="Phobius"/>
    </source>
</evidence>
<evidence type="ECO:0000313" key="10">
    <source>
        <dbReference type="EMBL" id="MBP5858378.1"/>
    </source>
</evidence>
<comment type="similarity">
    <text evidence="8">Belongs to the binding-protein-dependent transport system permease family. LivHM subfamily.</text>
</comment>
<dbReference type="RefSeq" id="WP_210682960.1">
    <property type="nucleotide sequence ID" value="NZ_JAGMWN010000007.1"/>
</dbReference>
<dbReference type="AlphaFoldDB" id="A0A8J7SP32"/>
<evidence type="ECO:0000256" key="2">
    <source>
        <dbReference type="ARBA" id="ARBA00022448"/>
    </source>
</evidence>